<evidence type="ECO:0000313" key="3">
    <source>
        <dbReference type="Proteomes" id="UP000481861"/>
    </source>
</evidence>
<dbReference type="EMBL" id="JAADJZ010000005">
    <property type="protein sequence ID" value="KAF2875119.1"/>
    <property type="molecule type" value="Genomic_DNA"/>
</dbReference>
<keyword evidence="3" id="KW-1185">Reference proteome</keyword>
<reference evidence="2 3" key="1">
    <citation type="submission" date="2020-01" db="EMBL/GenBank/DDBJ databases">
        <authorList>
            <consortium name="DOE Joint Genome Institute"/>
            <person name="Haridas S."/>
            <person name="Albert R."/>
            <person name="Binder M."/>
            <person name="Bloem J."/>
            <person name="Labutti K."/>
            <person name="Salamov A."/>
            <person name="Andreopoulos B."/>
            <person name="Baker S.E."/>
            <person name="Barry K."/>
            <person name="Bills G."/>
            <person name="Bluhm B.H."/>
            <person name="Cannon C."/>
            <person name="Castanera R."/>
            <person name="Culley D.E."/>
            <person name="Daum C."/>
            <person name="Ezra D."/>
            <person name="Gonzalez J.B."/>
            <person name="Henrissat B."/>
            <person name="Kuo A."/>
            <person name="Liang C."/>
            <person name="Lipzen A."/>
            <person name="Lutzoni F."/>
            <person name="Magnuson J."/>
            <person name="Mondo S."/>
            <person name="Nolan M."/>
            <person name="Ohm R."/>
            <person name="Pangilinan J."/>
            <person name="Park H.-J.H."/>
            <person name="Ramirez L."/>
            <person name="Alfaro M."/>
            <person name="Sun H."/>
            <person name="Tritt A."/>
            <person name="Yoshinaga Y."/>
            <person name="Zwiers L.-H.L."/>
            <person name="Turgeon B.G."/>
            <person name="Goodwin S.B."/>
            <person name="Spatafora J.W."/>
            <person name="Crous P.W."/>
            <person name="Grigoriev I.V."/>
        </authorList>
    </citation>
    <scope>NUCLEOTIDE SEQUENCE [LARGE SCALE GENOMIC DNA]</scope>
    <source>
        <strain evidence="2 3">CBS 611.86</strain>
    </source>
</reference>
<dbReference type="GO" id="GO:0043332">
    <property type="term" value="C:mating projection tip"/>
    <property type="evidence" value="ECO:0007669"/>
    <property type="project" value="TreeGrafter"/>
</dbReference>
<keyword evidence="1" id="KW-1133">Transmembrane helix</keyword>
<dbReference type="InterPro" id="IPR033481">
    <property type="entry name" value="Dni1/Fig1"/>
</dbReference>
<keyword evidence="1" id="KW-0472">Membrane</keyword>
<feature type="transmembrane region" description="Helical" evidence="1">
    <location>
        <begin position="138"/>
        <end position="159"/>
    </location>
</feature>
<dbReference type="Pfam" id="PF12351">
    <property type="entry name" value="Fig1"/>
    <property type="match status" value="1"/>
</dbReference>
<organism evidence="2 3">
    <name type="scientific">Massariosphaeria phaeospora</name>
    <dbReference type="NCBI Taxonomy" id="100035"/>
    <lineage>
        <taxon>Eukaryota</taxon>
        <taxon>Fungi</taxon>
        <taxon>Dikarya</taxon>
        <taxon>Ascomycota</taxon>
        <taxon>Pezizomycotina</taxon>
        <taxon>Dothideomycetes</taxon>
        <taxon>Pleosporomycetidae</taxon>
        <taxon>Pleosporales</taxon>
        <taxon>Pleosporales incertae sedis</taxon>
        <taxon>Massariosphaeria</taxon>
    </lineage>
</organism>
<accession>A0A7C8MDP4</accession>
<dbReference type="AlphaFoldDB" id="A0A7C8MDP4"/>
<dbReference type="GO" id="GO:0016020">
    <property type="term" value="C:membrane"/>
    <property type="evidence" value="ECO:0007669"/>
    <property type="project" value="InterPro"/>
</dbReference>
<protein>
    <submittedName>
        <fullName evidence="2">Ca2+ regulator and membrane fusion protein Fig1-domain-containing protein</fullName>
    </submittedName>
</protein>
<comment type="caution">
    <text evidence="2">The sequence shown here is derived from an EMBL/GenBank/DDBJ whole genome shotgun (WGS) entry which is preliminary data.</text>
</comment>
<sequence length="259" mass="29229">MDWIRTAWARFKPKEDEDGDKPRYPAFVGTLLTLSILCQSLLLAGCNSTSVPLTPLYILPMRYNLPRQLPLTNDPNNTTVLDVDQEFEVRVGYFGICMHHPAGQWKCASTEDYLPVDQLSRLDPYHILRAGRRYKDEVIFPAIIIINSVLMVFILVNFCHYKRSTSQNWKMKLKTTGLEATTLCVANILNSMAALWQHTSAASVACLLDVVSSGSVDIRVGYLAAGLVWTPMFLLAILICLKMSEWVLKVPWYVALDEA</sequence>
<dbReference type="PANTHER" id="PTHR28092">
    <property type="entry name" value="FACTOR-INDUCED GENE 1 PROTEIN"/>
    <property type="match status" value="1"/>
</dbReference>
<proteinExistence type="predicted"/>
<evidence type="ECO:0000256" key="1">
    <source>
        <dbReference type="SAM" id="Phobius"/>
    </source>
</evidence>
<dbReference type="GO" id="GO:0000747">
    <property type="term" value="P:conjugation with cellular fusion"/>
    <property type="evidence" value="ECO:0007669"/>
    <property type="project" value="TreeGrafter"/>
</dbReference>
<feature type="transmembrane region" description="Helical" evidence="1">
    <location>
        <begin position="219"/>
        <end position="241"/>
    </location>
</feature>
<dbReference type="PANTHER" id="PTHR28092:SF1">
    <property type="entry name" value="FACTOR-INDUCED GENE 1 PROTEIN"/>
    <property type="match status" value="1"/>
</dbReference>
<keyword evidence="1" id="KW-0812">Transmembrane</keyword>
<dbReference type="Proteomes" id="UP000481861">
    <property type="component" value="Unassembled WGS sequence"/>
</dbReference>
<dbReference type="OrthoDB" id="3550957at2759"/>
<name>A0A7C8MDP4_9PLEO</name>
<gene>
    <name evidence="2" type="ORF">BDV95DRAFT_309038</name>
</gene>
<evidence type="ECO:0000313" key="2">
    <source>
        <dbReference type="EMBL" id="KAF2875119.1"/>
    </source>
</evidence>